<evidence type="ECO:0000259" key="1">
    <source>
        <dbReference type="Pfam" id="PF01636"/>
    </source>
</evidence>
<dbReference type="RefSeq" id="WP_190926252.1">
    <property type="nucleotide sequence ID" value="NZ_JACXJA010000007.1"/>
</dbReference>
<evidence type="ECO:0000313" key="2">
    <source>
        <dbReference type="EMBL" id="MBD2861872.1"/>
    </source>
</evidence>
<dbReference type="Gene3D" id="3.90.1200.10">
    <property type="match status" value="1"/>
</dbReference>
<protein>
    <submittedName>
        <fullName evidence="2">Phosphotransferase</fullName>
    </submittedName>
</protein>
<keyword evidence="3" id="KW-1185">Reference proteome</keyword>
<proteinExistence type="predicted"/>
<reference evidence="2" key="1">
    <citation type="submission" date="2020-09" db="EMBL/GenBank/DDBJ databases">
        <title>A novel bacterium of genus Paenibacillus, isolated from South China Sea.</title>
        <authorList>
            <person name="Huang H."/>
            <person name="Mo K."/>
            <person name="Hu Y."/>
        </authorList>
    </citation>
    <scope>NUCLEOTIDE SEQUENCE</scope>
    <source>
        <strain evidence="2">IB182363</strain>
    </source>
</reference>
<comment type="caution">
    <text evidence="2">The sequence shown here is derived from an EMBL/GenBank/DDBJ whole genome shotgun (WGS) entry which is preliminary data.</text>
</comment>
<dbReference type="InterPro" id="IPR011009">
    <property type="entry name" value="Kinase-like_dom_sf"/>
</dbReference>
<name>A0A927GZA0_9BACL</name>
<evidence type="ECO:0000313" key="3">
    <source>
        <dbReference type="Proteomes" id="UP000639396"/>
    </source>
</evidence>
<dbReference type="Proteomes" id="UP000639396">
    <property type="component" value="Unassembled WGS sequence"/>
</dbReference>
<accession>A0A927GZA0</accession>
<dbReference type="Gene3D" id="3.30.200.20">
    <property type="entry name" value="Phosphorylase Kinase, domain 1"/>
    <property type="match status" value="1"/>
</dbReference>
<feature type="domain" description="Aminoglycoside phosphotransferase" evidence="1">
    <location>
        <begin position="38"/>
        <end position="304"/>
    </location>
</feature>
<dbReference type="InterPro" id="IPR002575">
    <property type="entry name" value="Aminoglycoside_PTrfase"/>
</dbReference>
<dbReference type="EMBL" id="JACXJA010000007">
    <property type="protein sequence ID" value="MBD2861872.1"/>
    <property type="molecule type" value="Genomic_DNA"/>
</dbReference>
<dbReference type="SUPFAM" id="SSF56112">
    <property type="entry name" value="Protein kinase-like (PK-like)"/>
    <property type="match status" value="1"/>
</dbReference>
<sequence length="363" mass="41920">MNSFHYGERLGTISDRQFQAALDRLQLGRFQKAEKTARGSLGQTIFLSSTEGEYVMRGDPNPGQLQLEQFIIDHLHAYTGVPVPAPYHLDLSTDLFGWSYAIMPRLGGVHIDTEEMRNRLSADDERSIARAFGRNLARMQQFTADRPGLYVPHENGIVPLEQLYRDWLFGPVRDRYVDSFPVNDNPYRQWLYTKIRFWLEDAKKYSVITPEDRDWVERVLAASSGAFDSGWKPCFVMGDYKLDNVLFEQRGGDWEVSGAFDFTACGMGDGIADLPRAYAMYIDRDAPELAGQFMTGYWDSRSVRDTPDRGWTNRFRVHLIHERLLVWGYHKASGTVYWDDACPFRQWMERYDEGMAGLQDIAR</sequence>
<organism evidence="2 3">
    <name type="scientific">Paenibacillus oceani</name>
    <dbReference type="NCBI Taxonomy" id="2772510"/>
    <lineage>
        <taxon>Bacteria</taxon>
        <taxon>Bacillati</taxon>
        <taxon>Bacillota</taxon>
        <taxon>Bacilli</taxon>
        <taxon>Bacillales</taxon>
        <taxon>Paenibacillaceae</taxon>
        <taxon>Paenibacillus</taxon>
    </lineage>
</organism>
<gene>
    <name evidence="2" type="ORF">IDH45_07740</name>
</gene>
<dbReference type="AlphaFoldDB" id="A0A927GZA0"/>
<dbReference type="InterPro" id="IPR051678">
    <property type="entry name" value="AGP_Transferase"/>
</dbReference>
<dbReference type="Pfam" id="PF01636">
    <property type="entry name" value="APH"/>
    <property type="match status" value="1"/>
</dbReference>
<dbReference type="PANTHER" id="PTHR21310">
    <property type="entry name" value="AMINOGLYCOSIDE PHOSPHOTRANSFERASE-RELATED-RELATED"/>
    <property type="match status" value="1"/>
</dbReference>